<dbReference type="EMBL" id="CP027806">
    <property type="protein sequence ID" value="AXJ00915.1"/>
    <property type="molecule type" value="Genomic_DNA"/>
</dbReference>
<dbReference type="FunFam" id="3.40.1030.10:FF:000003">
    <property type="entry name" value="Pyrimidine-nucleoside phosphorylase"/>
    <property type="match status" value="1"/>
</dbReference>
<gene>
    <name evidence="8" type="ORF">CYPRO_1664</name>
</gene>
<comment type="catalytic activity">
    <reaction evidence="6">
        <text>thymidine + phosphate = 2-deoxy-alpha-D-ribose 1-phosphate + thymine</text>
        <dbReference type="Rhea" id="RHEA:16037"/>
        <dbReference type="ChEBI" id="CHEBI:17748"/>
        <dbReference type="ChEBI" id="CHEBI:17821"/>
        <dbReference type="ChEBI" id="CHEBI:43474"/>
        <dbReference type="ChEBI" id="CHEBI:57259"/>
        <dbReference type="EC" id="2.4.2.4"/>
    </reaction>
</comment>
<evidence type="ECO:0000256" key="5">
    <source>
        <dbReference type="ARBA" id="ARBA00022679"/>
    </source>
</evidence>
<dbReference type="SUPFAM" id="SSF47648">
    <property type="entry name" value="Nucleoside phosphorylase/phosphoribosyltransferase N-terminal domain"/>
    <property type="match status" value="1"/>
</dbReference>
<name>A0A345UKB3_9BACT</name>
<proteinExistence type="inferred from homology"/>
<dbReference type="Gene3D" id="3.90.1170.30">
    <property type="entry name" value="Pyrimidine nucleoside phosphorylase-like, C-terminal domain"/>
    <property type="match status" value="1"/>
</dbReference>
<dbReference type="Gene3D" id="1.20.970.10">
    <property type="entry name" value="Transferase, Pyrimidine Nucleoside Phosphorylase, Chain C"/>
    <property type="match status" value="1"/>
</dbReference>
<dbReference type="GO" id="GO:0004645">
    <property type="term" value="F:1,4-alpha-oligoglucan phosphorylase activity"/>
    <property type="evidence" value="ECO:0007669"/>
    <property type="project" value="InterPro"/>
</dbReference>
<dbReference type="Pfam" id="PF00591">
    <property type="entry name" value="Glycos_transf_3"/>
    <property type="match status" value="1"/>
</dbReference>
<dbReference type="Pfam" id="PF02885">
    <property type="entry name" value="Glycos_trans_3N"/>
    <property type="match status" value="1"/>
</dbReference>
<dbReference type="AlphaFoldDB" id="A0A345UKB3"/>
<dbReference type="InterPro" id="IPR017459">
    <property type="entry name" value="Glycosyl_Trfase_fam3_N_dom"/>
</dbReference>
<dbReference type="InterPro" id="IPR036320">
    <property type="entry name" value="Glycosyl_Trfase_fam3_N_dom_sf"/>
</dbReference>
<dbReference type="RefSeq" id="WP_114984162.1">
    <property type="nucleotide sequence ID" value="NZ_CP027806.1"/>
</dbReference>
<dbReference type="InterPro" id="IPR017872">
    <property type="entry name" value="Pyrmidine_PPase_CS"/>
</dbReference>
<evidence type="ECO:0000313" key="9">
    <source>
        <dbReference type="Proteomes" id="UP000254808"/>
    </source>
</evidence>
<dbReference type="SUPFAM" id="SSF54680">
    <property type="entry name" value="Pyrimidine nucleoside phosphorylase C-terminal domain"/>
    <property type="match status" value="1"/>
</dbReference>
<dbReference type="SUPFAM" id="SSF52418">
    <property type="entry name" value="Nucleoside phosphorylase/phosphoribosyltransferase catalytic domain"/>
    <property type="match status" value="1"/>
</dbReference>
<accession>A0A345UKB3</accession>
<comment type="subunit">
    <text evidence="2">Homodimer.</text>
</comment>
<dbReference type="InterPro" id="IPR000053">
    <property type="entry name" value="Thymidine/pyrmidine_PPase"/>
</dbReference>
<dbReference type="GO" id="GO:0009032">
    <property type="term" value="F:thymidine phosphorylase activity"/>
    <property type="evidence" value="ECO:0007669"/>
    <property type="project" value="UniProtKB-EC"/>
</dbReference>
<dbReference type="Pfam" id="PF07831">
    <property type="entry name" value="PYNP_C"/>
    <property type="match status" value="1"/>
</dbReference>
<dbReference type="InterPro" id="IPR000312">
    <property type="entry name" value="Glycosyl_Trfase_fam3"/>
</dbReference>
<evidence type="ECO:0000256" key="1">
    <source>
        <dbReference type="ARBA" id="ARBA00006915"/>
    </source>
</evidence>
<dbReference type="EC" id="2.4.2.4" evidence="3"/>
<dbReference type="NCBIfam" id="TIGR02644">
    <property type="entry name" value="Y_phosphoryl"/>
    <property type="match status" value="1"/>
</dbReference>
<dbReference type="InterPro" id="IPR035902">
    <property type="entry name" value="Nuc_phospho_transferase"/>
</dbReference>
<dbReference type="Proteomes" id="UP000254808">
    <property type="component" value="Chromosome"/>
</dbReference>
<dbReference type="GO" id="GO:0005829">
    <property type="term" value="C:cytosol"/>
    <property type="evidence" value="ECO:0007669"/>
    <property type="project" value="TreeGrafter"/>
</dbReference>
<protein>
    <recommendedName>
        <fullName evidence="3">thymidine phosphorylase</fullName>
        <ecNumber evidence="3">2.4.2.4</ecNumber>
    </recommendedName>
</protein>
<organism evidence="8 9">
    <name type="scientific">Cyclonatronum proteinivorum</name>
    <dbReference type="NCBI Taxonomy" id="1457365"/>
    <lineage>
        <taxon>Bacteria</taxon>
        <taxon>Pseudomonadati</taxon>
        <taxon>Balneolota</taxon>
        <taxon>Balneolia</taxon>
        <taxon>Balneolales</taxon>
        <taxon>Cyclonatronaceae</taxon>
        <taxon>Cyclonatronum</taxon>
    </lineage>
</organism>
<dbReference type="PIRSF" id="PIRSF000478">
    <property type="entry name" value="TP_PyNP"/>
    <property type="match status" value="1"/>
</dbReference>
<keyword evidence="9" id="KW-1185">Reference proteome</keyword>
<evidence type="ECO:0000256" key="2">
    <source>
        <dbReference type="ARBA" id="ARBA00011738"/>
    </source>
</evidence>
<dbReference type="InterPro" id="IPR036566">
    <property type="entry name" value="PYNP-like_C_sf"/>
</dbReference>
<comment type="similarity">
    <text evidence="1">Belongs to the thymidine/pyrimidine-nucleoside phosphorylase family.</text>
</comment>
<evidence type="ECO:0000259" key="7">
    <source>
        <dbReference type="SMART" id="SM00941"/>
    </source>
</evidence>
<keyword evidence="5" id="KW-0808">Transferase</keyword>
<dbReference type="SMART" id="SM00941">
    <property type="entry name" value="PYNP_C"/>
    <property type="match status" value="1"/>
</dbReference>
<dbReference type="InterPro" id="IPR018090">
    <property type="entry name" value="Pyrmidine_PPas_bac/euk"/>
</dbReference>
<evidence type="ECO:0000313" key="8">
    <source>
        <dbReference type="EMBL" id="AXJ00915.1"/>
    </source>
</evidence>
<evidence type="ECO:0000256" key="3">
    <source>
        <dbReference type="ARBA" id="ARBA00011892"/>
    </source>
</evidence>
<reference evidence="8 9" key="1">
    <citation type="submission" date="2018-03" db="EMBL/GenBank/DDBJ databases">
        <title>Phenotypic and genomic properties of Cyclonatronum proteinivorum gen. nov., sp. nov., a haloalkaliphilic bacteroidete from soda lakes possessing Na+-translocating rhodopsin.</title>
        <authorList>
            <person name="Toshchakov S.V."/>
            <person name="Korzhenkov A."/>
            <person name="Samarov N.I."/>
            <person name="Kublanov I.V."/>
            <person name="Muntyan M.S."/>
            <person name="Sorokin D.Y."/>
        </authorList>
    </citation>
    <scope>NUCLEOTIDE SEQUENCE [LARGE SCALE GENOMIC DNA]</scope>
    <source>
        <strain evidence="8 9">Omega</strain>
    </source>
</reference>
<dbReference type="PROSITE" id="PS00647">
    <property type="entry name" value="THYMID_PHOSPHORYLASE"/>
    <property type="match status" value="1"/>
</dbReference>
<sequence>MTSFNTVSLIRRKRDGGHLTKDEIHYLIDAYTRDELPDYQMSAFLMAVFLKGMNDEEAAAIAYAMLHSGKVMDLSEVPGIKVDKHSTGGVGDKLSLILAPIVAAAGVPVPMISGRGLGHTGGTLDKLESIPGFDVNLDLVRYVEVIQKHKVVFIGQTEDIAPADKRLYALRDVTATVECIPLIASSIMSKKLAEGIDALVLDVKYGSGAFIKDMEQATVLARRLVDIGTEFGKNTVAYLTNMDQPLGYKIGNWFEVEESIECLRGKWPDDVREITLLLSGAMIWLGGKAGSLDQGISVAIQHVNDGSALQKLREIVEEQGGDVAMIDHPGNYPKASDTALFIAEADGFVTGIDAYNIGMASLELGAGRREKTQPIDPTAGIVLHKKLGDEVKKGETIAELFTNKPDMLPVARQLMNSAYTFGAKATEAGSLISRVVDSGGSHPFRYEEVPALK</sequence>
<dbReference type="InterPro" id="IPR013102">
    <property type="entry name" value="PYNP_C"/>
</dbReference>
<feature type="domain" description="Pyrimidine nucleoside phosphorylase C-terminal" evidence="7">
    <location>
        <begin position="348"/>
        <end position="422"/>
    </location>
</feature>
<dbReference type="Gene3D" id="3.40.1030.10">
    <property type="entry name" value="Nucleoside phosphorylase/phosphoribosyltransferase catalytic domain"/>
    <property type="match status" value="1"/>
</dbReference>
<dbReference type="NCBIfam" id="NF004490">
    <property type="entry name" value="PRK05820.1"/>
    <property type="match status" value="1"/>
</dbReference>
<dbReference type="PANTHER" id="PTHR10515:SF0">
    <property type="entry name" value="THYMIDINE PHOSPHORYLASE"/>
    <property type="match status" value="1"/>
</dbReference>
<evidence type="ECO:0000256" key="4">
    <source>
        <dbReference type="ARBA" id="ARBA00022676"/>
    </source>
</evidence>
<dbReference type="PANTHER" id="PTHR10515">
    <property type="entry name" value="THYMIDINE PHOSPHORYLASE"/>
    <property type="match status" value="1"/>
</dbReference>
<dbReference type="KEGG" id="cprv:CYPRO_1664"/>
<dbReference type="GO" id="GO:0006213">
    <property type="term" value="P:pyrimidine nucleoside metabolic process"/>
    <property type="evidence" value="ECO:0007669"/>
    <property type="project" value="InterPro"/>
</dbReference>
<dbReference type="GO" id="GO:0006206">
    <property type="term" value="P:pyrimidine nucleobase metabolic process"/>
    <property type="evidence" value="ECO:0007669"/>
    <property type="project" value="InterPro"/>
</dbReference>
<dbReference type="OrthoDB" id="9763887at2"/>
<evidence type="ECO:0000256" key="6">
    <source>
        <dbReference type="ARBA" id="ARBA00048550"/>
    </source>
</evidence>
<keyword evidence="4" id="KW-0328">Glycosyltransferase</keyword>